<dbReference type="EMBL" id="CM004483">
    <property type="protein sequence ID" value="OCT61684.1"/>
    <property type="molecule type" value="Genomic_DNA"/>
</dbReference>
<proteinExistence type="predicted"/>
<accession>A0A974H1N6</accession>
<name>A0A974H1N6_XENLA</name>
<sequence length="91" mass="10192">MFLWTYRVGLPAVYIISTHSICIIGKLSSITQSGGQHCQNFLHDITDDITAPESTLRCSKLLSIQKHSIIQFLTHNADQLNRLMGSSNHSH</sequence>
<dbReference type="AlphaFoldDB" id="A0A974H1N6"/>
<protein>
    <submittedName>
        <fullName evidence="1">Uncharacterized protein</fullName>
    </submittedName>
</protein>
<organism evidence="1 2">
    <name type="scientific">Xenopus laevis</name>
    <name type="common">African clawed frog</name>
    <dbReference type="NCBI Taxonomy" id="8355"/>
    <lineage>
        <taxon>Eukaryota</taxon>
        <taxon>Metazoa</taxon>
        <taxon>Chordata</taxon>
        <taxon>Craniata</taxon>
        <taxon>Vertebrata</taxon>
        <taxon>Euteleostomi</taxon>
        <taxon>Amphibia</taxon>
        <taxon>Batrachia</taxon>
        <taxon>Anura</taxon>
        <taxon>Pipoidea</taxon>
        <taxon>Pipidae</taxon>
        <taxon>Xenopodinae</taxon>
        <taxon>Xenopus</taxon>
        <taxon>Xenopus</taxon>
    </lineage>
</organism>
<evidence type="ECO:0000313" key="2">
    <source>
        <dbReference type="Proteomes" id="UP000694892"/>
    </source>
</evidence>
<dbReference type="Proteomes" id="UP000694892">
    <property type="component" value="Chromosome 9_10S"/>
</dbReference>
<reference evidence="2" key="1">
    <citation type="journal article" date="2016" name="Nature">
        <title>Genome evolution in the allotetraploid frog Xenopus laevis.</title>
        <authorList>
            <person name="Session A.M."/>
            <person name="Uno Y."/>
            <person name="Kwon T."/>
            <person name="Chapman J.A."/>
            <person name="Toyoda A."/>
            <person name="Takahashi S."/>
            <person name="Fukui A."/>
            <person name="Hikosaka A."/>
            <person name="Suzuki A."/>
            <person name="Kondo M."/>
            <person name="van Heeringen S.J."/>
            <person name="Quigley I."/>
            <person name="Heinz S."/>
            <person name="Ogino H."/>
            <person name="Ochi H."/>
            <person name="Hellsten U."/>
            <person name="Lyons J.B."/>
            <person name="Simakov O."/>
            <person name="Putnam N."/>
            <person name="Stites J."/>
            <person name="Kuroki Y."/>
            <person name="Tanaka T."/>
            <person name="Michiue T."/>
            <person name="Watanabe M."/>
            <person name="Bogdanovic O."/>
            <person name="Lister R."/>
            <person name="Georgiou G."/>
            <person name="Paranjpe S.S."/>
            <person name="van Kruijsbergen I."/>
            <person name="Shu S."/>
            <person name="Carlson J."/>
            <person name="Kinoshita T."/>
            <person name="Ohta Y."/>
            <person name="Mawaribuchi S."/>
            <person name="Jenkins J."/>
            <person name="Grimwood J."/>
            <person name="Schmutz J."/>
            <person name="Mitros T."/>
            <person name="Mozaffari S.V."/>
            <person name="Suzuki Y."/>
            <person name="Haramoto Y."/>
            <person name="Yamamoto T.S."/>
            <person name="Takagi C."/>
            <person name="Heald R."/>
            <person name="Miller K."/>
            <person name="Haudenschild C."/>
            <person name="Kitzman J."/>
            <person name="Nakayama T."/>
            <person name="Izutsu Y."/>
            <person name="Robert J."/>
            <person name="Fortriede J."/>
            <person name="Burns K."/>
            <person name="Lotay V."/>
            <person name="Karimi K."/>
            <person name="Yasuoka Y."/>
            <person name="Dichmann D.S."/>
            <person name="Flajnik M.F."/>
            <person name="Houston D.W."/>
            <person name="Shendure J."/>
            <person name="DuPasquier L."/>
            <person name="Vize P.D."/>
            <person name="Zorn A.M."/>
            <person name="Ito M."/>
            <person name="Marcotte E.M."/>
            <person name="Wallingford J.B."/>
            <person name="Ito Y."/>
            <person name="Asashima M."/>
            <person name="Ueno N."/>
            <person name="Matsuda Y."/>
            <person name="Veenstra G.J."/>
            <person name="Fujiyama A."/>
            <person name="Harland R.M."/>
            <person name="Taira M."/>
            <person name="Rokhsar D.S."/>
        </authorList>
    </citation>
    <scope>NUCLEOTIDE SEQUENCE [LARGE SCALE GENOMIC DNA]</scope>
    <source>
        <strain evidence="2">J</strain>
    </source>
</reference>
<evidence type="ECO:0000313" key="1">
    <source>
        <dbReference type="EMBL" id="OCT61684.1"/>
    </source>
</evidence>
<gene>
    <name evidence="1" type="ORF">XELAEV_18047712mg</name>
</gene>